<sequence length="47" mass="5424">MTRQCVNVDDIDSAIAVDIFVDSVTIWVSRLVVTDEWVRMRIVFPGR</sequence>
<evidence type="ECO:0000313" key="2">
    <source>
        <dbReference type="Proteomes" id="UP001248536"/>
    </source>
</evidence>
<evidence type="ECO:0000313" key="1">
    <source>
        <dbReference type="EMBL" id="MDS0255811.1"/>
    </source>
</evidence>
<organism evidence="1 2">
    <name type="scientific">Haloarcula argentinensis</name>
    <dbReference type="NCBI Taxonomy" id="43776"/>
    <lineage>
        <taxon>Archaea</taxon>
        <taxon>Methanobacteriati</taxon>
        <taxon>Methanobacteriota</taxon>
        <taxon>Stenosarchaea group</taxon>
        <taxon>Halobacteria</taxon>
        <taxon>Halobacteriales</taxon>
        <taxon>Haloarculaceae</taxon>
        <taxon>Haloarcula</taxon>
    </lineage>
</organism>
<keyword evidence="2" id="KW-1185">Reference proteome</keyword>
<reference evidence="1 2" key="1">
    <citation type="submission" date="2022-06" db="EMBL/GenBank/DDBJ databases">
        <title>Haloarcula sp. a new haloarchaeum isolate from saline soil.</title>
        <authorList>
            <person name="Strakova D."/>
            <person name="Galisteo C."/>
            <person name="Sanchez-Porro C."/>
            <person name="Ventosa A."/>
        </authorList>
    </citation>
    <scope>NUCLEOTIDE SEQUENCE [LARGE SCALE GENOMIC DNA]</scope>
    <source>
        <strain evidence="1 2">JCM 15760</strain>
    </source>
</reference>
<comment type="caution">
    <text evidence="1">The sequence shown here is derived from an EMBL/GenBank/DDBJ whole genome shotgun (WGS) entry which is preliminary data.</text>
</comment>
<gene>
    <name evidence="1" type="ORF">NC662_19080</name>
</gene>
<dbReference type="Proteomes" id="UP001248536">
    <property type="component" value="Unassembled WGS sequence"/>
</dbReference>
<protein>
    <submittedName>
        <fullName evidence="1">Uncharacterized protein</fullName>
    </submittedName>
</protein>
<dbReference type="EMBL" id="JAMQCP010000005">
    <property type="protein sequence ID" value="MDS0255811.1"/>
    <property type="molecule type" value="Genomic_DNA"/>
</dbReference>
<name>A0ABU2F5R4_HALAR</name>
<proteinExistence type="predicted"/>
<accession>A0ABU2F5R4</accession>
<dbReference type="RefSeq" id="WP_311241357.1">
    <property type="nucleotide sequence ID" value="NZ_BAABDY010000005.1"/>
</dbReference>